<protein>
    <submittedName>
        <fullName evidence="2">Uncharacterized protein DUF4913</fullName>
    </submittedName>
</protein>
<dbReference type="RefSeq" id="WP_123747018.1">
    <property type="nucleotide sequence ID" value="NZ_RJKM01000001.1"/>
</dbReference>
<feature type="region of interest" description="Disordered" evidence="1">
    <location>
        <begin position="1"/>
        <end position="23"/>
    </location>
</feature>
<dbReference type="AlphaFoldDB" id="A0A3N1HHL3"/>
<evidence type="ECO:0000313" key="3">
    <source>
        <dbReference type="Proteomes" id="UP000268727"/>
    </source>
</evidence>
<comment type="caution">
    <text evidence="2">The sequence shown here is derived from an EMBL/GenBank/DDBJ whole genome shotgun (WGS) entry which is preliminary data.</text>
</comment>
<evidence type="ECO:0000313" key="2">
    <source>
        <dbReference type="EMBL" id="ROP42007.1"/>
    </source>
</evidence>
<sequence>MTAAHPDQEPDESAEDIRRDEESVGRPAELFYPNVAEFVTDRLIHFIPRPTPESGLVWCSSWFRHAQALSRLDSVWRAWENLRFDPALGMANWWTHYVDPHMRALMDPVAGPFARCADGHRPHELLPVDPIPDQLFDDQRDKWTWPLADDPLALD</sequence>
<accession>A0A3N1HHL3</accession>
<dbReference type="InterPro" id="IPR032584">
    <property type="entry name" value="DUF4913"/>
</dbReference>
<dbReference type="EMBL" id="RJKM01000001">
    <property type="protein sequence ID" value="ROP42007.1"/>
    <property type="molecule type" value="Genomic_DNA"/>
</dbReference>
<dbReference type="Proteomes" id="UP000268727">
    <property type="component" value="Unassembled WGS sequence"/>
</dbReference>
<keyword evidence="3" id="KW-1185">Reference proteome</keyword>
<organism evidence="2 3">
    <name type="scientific">Saccharothrix texasensis</name>
    <dbReference type="NCBI Taxonomy" id="103734"/>
    <lineage>
        <taxon>Bacteria</taxon>
        <taxon>Bacillati</taxon>
        <taxon>Actinomycetota</taxon>
        <taxon>Actinomycetes</taxon>
        <taxon>Pseudonocardiales</taxon>
        <taxon>Pseudonocardiaceae</taxon>
        <taxon>Saccharothrix</taxon>
    </lineage>
</organism>
<proteinExistence type="predicted"/>
<reference evidence="2 3" key="1">
    <citation type="submission" date="2018-11" db="EMBL/GenBank/DDBJ databases">
        <title>Sequencing the genomes of 1000 actinobacteria strains.</title>
        <authorList>
            <person name="Klenk H.-P."/>
        </authorList>
    </citation>
    <scope>NUCLEOTIDE SEQUENCE [LARGE SCALE GENOMIC DNA]</scope>
    <source>
        <strain evidence="2 3">DSM 44231</strain>
    </source>
</reference>
<name>A0A3N1HHL3_9PSEU</name>
<evidence type="ECO:0000256" key="1">
    <source>
        <dbReference type="SAM" id="MobiDB-lite"/>
    </source>
</evidence>
<dbReference type="Pfam" id="PF16259">
    <property type="entry name" value="DUF4913"/>
    <property type="match status" value="1"/>
</dbReference>
<gene>
    <name evidence="2" type="ORF">EDD40_7495</name>
</gene>
<dbReference type="OrthoDB" id="4570343at2"/>